<sequence length="147" mass="17479">MDKQTDRQTQRDALEPHLNLSKNMQKRRLFPRHKAQNQAKRSRRIKRALPCPNSHVPDPFPYSKHTMAICRPLLLSALSCQLLLFLCLSLLPFIPFYLLLAYRTYRFPVCLSFSFVYHDGLYQSQPELQKTVCYLVLYCFRRRPVVF</sequence>
<keyword evidence="3" id="KW-1185">Reference proteome</keyword>
<proteinExistence type="predicted"/>
<dbReference type="EMBL" id="KV442048">
    <property type="protein sequence ID" value="OAQ28481.1"/>
    <property type="molecule type" value="Genomic_DNA"/>
</dbReference>
<evidence type="ECO:0000313" key="2">
    <source>
        <dbReference type="EMBL" id="OAQ28481.1"/>
    </source>
</evidence>
<evidence type="ECO:0008006" key="4">
    <source>
        <dbReference type="Google" id="ProtNLM"/>
    </source>
</evidence>
<keyword evidence="1" id="KW-0812">Transmembrane</keyword>
<evidence type="ECO:0000313" key="3">
    <source>
        <dbReference type="Proteomes" id="UP000078512"/>
    </source>
</evidence>
<keyword evidence="1" id="KW-1133">Transmembrane helix</keyword>
<reference evidence="2 3" key="1">
    <citation type="submission" date="2016-05" db="EMBL/GenBank/DDBJ databases">
        <title>Genome sequencing reveals origins of a unique bacterial endosymbiosis in the earliest lineages of terrestrial Fungi.</title>
        <authorList>
            <consortium name="DOE Joint Genome Institute"/>
            <person name="Uehling J."/>
            <person name="Gryganskyi A."/>
            <person name="Hameed K."/>
            <person name="Tschaplinski T."/>
            <person name="Misztal P."/>
            <person name="Wu S."/>
            <person name="Desiro A."/>
            <person name="Vande Pol N."/>
            <person name="Du Z.-Y."/>
            <person name="Zienkiewicz A."/>
            <person name="Zienkiewicz K."/>
            <person name="Morin E."/>
            <person name="Tisserant E."/>
            <person name="Splivallo R."/>
            <person name="Hainaut M."/>
            <person name="Henrissat B."/>
            <person name="Ohm R."/>
            <person name="Kuo A."/>
            <person name="Yan J."/>
            <person name="Lipzen A."/>
            <person name="Nolan M."/>
            <person name="Labutti K."/>
            <person name="Barry K."/>
            <person name="Goldstein A."/>
            <person name="Labbe J."/>
            <person name="Schadt C."/>
            <person name="Tuskan G."/>
            <person name="Grigoriev I."/>
            <person name="Martin F."/>
            <person name="Vilgalys R."/>
            <person name="Bonito G."/>
        </authorList>
    </citation>
    <scope>NUCLEOTIDE SEQUENCE [LARGE SCALE GENOMIC DNA]</scope>
    <source>
        <strain evidence="2 3">AG-77</strain>
    </source>
</reference>
<keyword evidence="1" id="KW-0472">Membrane</keyword>
<accession>A0A197JVL7</accession>
<protein>
    <recommendedName>
        <fullName evidence="4">Transmembrane protein</fullName>
    </recommendedName>
</protein>
<gene>
    <name evidence="2" type="ORF">K457DRAFT_552033</name>
</gene>
<evidence type="ECO:0000256" key="1">
    <source>
        <dbReference type="SAM" id="Phobius"/>
    </source>
</evidence>
<dbReference type="AlphaFoldDB" id="A0A197JVL7"/>
<dbReference type="Proteomes" id="UP000078512">
    <property type="component" value="Unassembled WGS sequence"/>
</dbReference>
<feature type="transmembrane region" description="Helical" evidence="1">
    <location>
        <begin position="73"/>
        <end position="98"/>
    </location>
</feature>
<name>A0A197JVL7_9FUNG</name>
<organism evidence="2 3">
    <name type="scientific">Linnemannia elongata AG-77</name>
    <dbReference type="NCBI Taxonomy" id="1314771"/>
    <lineage>
        <taxon>Eukaryota</taxon>
        <taxon>Fungi</taxon>
        <taxon>Fungi incertae sedis</taxon>
        <taxon>Mucoromycota</taxon>
        <taxon>Mortierellomycotina</taxon>
        <taxon>Mortierellomycetes</taxon>
        <taxon>Mortierellales</taxon>
        <taxon>Mortierellaceae</taxon>
        <taxon>Linnemannia</taxon>
    </lineage>
</organism>